<organism evidence="2 3">
    <name type="scientific">Micractinium conductrix</name>
    <dbReference type="NCBI Taxonomy" id="554055"/>
    <lineage>
        <taxon>Eukaryota</taxon>
        <taxon>Viridiplantae</taxon>
        <taxon>Chlorophyta</taxon>
        <taxon>core chlorophytes</taxon>
        <taxon>Trebouxiophyceae</taxon>
        <taxon>Chlorellales</taxon>
        <taxon>Chlorellaceae</taxon>
        <taxon>Chlorella clade</taxon>
        <taxon>Micractinium</taxon>
    </lineage>
</organism>
<keyword evidence="3" id="KW-1185">Reference proteome</keyword>
<evidence type="ECO:0000313" key="2">
    <source>
        <dbReference type="EMBL" id="PSC75638.1"/>
    </source>
</evidence>
<sequence>MGRCKFWMQQQQSGSTGSSSQPCRSPAASQPGRQRLQAGCLLYPGGRVELPPPPPPGSVPFLFDTAAMPSRAQACAGCPKKEKPPLCCGVCIFEDRRCEQLYPGQNRSEATLALLLGAGHRFQDFTPCELFQRIRGRTLWFMGDSQTWHYFYAAECFLRNFAPSLKRSPALPSPANRELAVTWPVTVPPLCLKLALGTRVCAVRVDSVADLTSKVLPKLHKLTPNFNRDIMVFNVGLHYPTPGVDGRPAHVSALVTHLKSFAAWRKRYRAALPALVWMDTPVQHFTGHDGSYNGGQKPFRCAPLKAWDNGNPVVLGGGRHNVPVAPLIPLFADAHLRTWNASVPLWDTHRPGECTHWCSPSAYHLWLYLLNGELRDSKLGGPVQIIP</sequence>
<dbReference type="OrthoDB" id="511787at2759"/>
<accession>A0A2P6VNG4</accession>
<reference evidence="2 3" key="1">
    <citation type="journal article" date="2018" name="Plant J.">
        <title>Genome sequences of Chlorella sorokiniana UTEX 1602 and Micractinium conductrix SAG 241.80: implications to maltose excretion by a green alga.</title>
        <authorList>
            <person name="Arriola M.B."/>
            <person name="Velmurugan N."/>
            <person name="Zhang Y."/>
            <person name="Plunkett M.H."/>
            <person name="Hondzo H."/>
            <person name="Barney B.M."/>
        </authorList>
    </citation>
    <scope>NUCLEOTIDE SEQUENCE [LARGE SCALE GENOMIC DNA]</scope>
    <source>
        <strain evidence="2 3">SAG 241.80</strain>
    </source>
</reference>
<dbReference type="Proteomes" id="UP000239649">
    <property type="component" value="Unassembled WGS sequence"/>
</dbReference>
<proteinExistence type="predicted"/>
<feature type="region of interest" description="Disordered" evidence="1">
    <location>
        <begin position="8"/>
        <end position="33"/>
    </location>
</feature>
<feature type="compositionally biased region" description="Low complexity" evidence="1">
    <location>
        <begin position="9"/>
        <end position="21"/>
    </location>
</feature>
<dbReference type="AlphaFoldDB" id="A0A2P6VNG4"/>
<name>A0A2P6VNG4_9CHLO</name>
<comment type="caution">
    <text evidence="2">The sequence shown here is derived from an EMBL/GenBank/DDBJ whole genome shotgun (WGS) entry which is preliminary data.</text>
</comment>
<evidence type="ECO:0000313" key="3">
    <source>
        <dbReference type="Proteomes" id="UP000239649"/>
    </source>
</evidence>
<evidence type="ECO:0000256" key="1">
    <source>
        <dbReference type="SAM" id="MobiDB-lite"/>
    </source>
</evidence>
<gene>
    <name evidence="2" type="ORF">C2E20_1286</name>
</gene>
<protein>
    <submittedName>
        <fullName evidence="2">Uncharacterized protein</fullName>
    </submittedName>
</protein>
<dbReference type="EMBL" id="LHPF02000002">
    <property type="protein sequence ID" value="PSC75638.1"/>
    <property type="molecule type" value="Genomic_DNA"/>
</dbReference>